<dbReference type="EMBL" id="NBYO01000001">
    <property type="protein sequence ID" value="OXT02532.1"/>
    <property type="molecule type" value="Genomic_DNA"/>
</dbReference>
<feature type="transmembrane region" description="Helical" evidence="5">
    <location>
        <begin position="268"/>
        <end position="290"/>
    </location>
</feature>
<feature type="transmembrane region" description="Helical" evidence="5">
    <location>
        <begin position="12"/>
        <end position="32"/>
    </location>
</feature>
<evidence type="ECO:0000259" key="6">
    <source>
        <dbReference type="PROSITE" id="PS50850"/>
    </source>
</evidence>
<evidence type="ECO:0000313" key="8">
    <source>
        <dbReference type="Proteomes" id="UP000215405"/>
    </source>
</evidence>
<dbReference type="PANTHER" id="PTHR23514:SF13">
    <property type="entry name" value="INNER MEMBRANE PROTEIN YBJJ"/>
    <property type="match status" value="1"/>
</dbReference>
<feature type="transmembrane region" description="Helical" evidence="5">
    <location>
        <begin position="44"/>
        <end position="62"/>
    </location>
</feature>
<feature type="transmembrane region" description="Helical" evidence="5">
    <location>
        <begin position="296"/>
        <end position="318"/>
    </location>
</feature>
<dbReference type="PANTHER" id="PTHR23514">
    <property type="entry name" value="BYPASS OF STOP CODON PROTEIN 6"/>
    <property type="match status" value="1"/>
</dbReference>
<feature type="transmembrane region" description="Helical" evidence="5">
    <location>
        <begin position="74"/>
        <end position="91"/>
    </location>
</feature>
<organism evidence="7 8">
    <name type="scientific">Notoacmeibacter marinus</name>
    <dbReference type="NCBI Taxonomy" id="1876515"/>
    <lineage>
        <taxon>Bacteria</taxon>
        <taxon>Pseudomonadati</taxon>
        <taxon>Pseudomonadota</taxon>
        <taxon>Alphaproteobacteria</taxon>
        <taxon>Hyphomicrobiales</taxon>
        <taxon>Notoacmeibacteraceae</taxon>
        <taxon>Notoacmeibacter</taxon>
    </lineage>
</organism>
<dbReference type="InterPro" id="IPR020846">
    <property type="entry name" value="MFS_dom"/>
</dbReference>
<feature type="transmembrane region" description="Helical" evidence="5">
    <location>
        <begin position="240"/>
        <end position="261"/>
    </location>
</feature>
<dbReference type="PROSITE" id="PS51257">
    <property type="entry name" value="PROKAR_LIPOPROTEIN"/>
    <property type="match status" value="1"/>
</dbReference>
<dbReference type="CDD" id="cd17393">
    <property type="entry name" value="MFS_MosC_like"/>
    <property type="match status" value="1"/>
</dbReference>
<dbReference type="InterPro" id="IPR051788">
    <property type="entry name" value="MFS_Transporter"/>
</dbReference>
<evidence type="ECO:0000256" key="3">
    <source>
        <dbReference type="ARBA" id="ARBA00022989"/>
    </source>
</evidence>
<dbReference type="Gene3D" id="1.20.1250.20">
    <property type="entry name" value="MFS general substrate transporter like domains"/>
    <property type="match status" value="2"/>
</dbReference>
<feature type="domain" description="Major facilitator superfamily (MFS) profile" evidence="6">
    <location>
        <begin position="207"/>
        <end position="387"/>
    </location>
</feature>
<dbReference type="SUPFAM" id="SSF103473">
    <property type="entry name" value="MFS general substrate transporter"/>
    <property type="match status" value="1"/>
</dbReference>
<feature type="transmembrane region" description="Helical" evidence="5">
    <location>
        <begin position="138"/>
        <end position="158"/>
    </location>
</feature>
<proteinExistence type="predicted"/>
<evidence type="ECO:0000256" key="2">
    <source>
        <dbReference type="ARBA" id="ARBA00022692"/>
    </source>
</evidence>
<evidence type="ECO:0000256" key="4">
    <source>
        <dbReference type="ARBA" id="ARBA00023136"/>
    </source>
</evidence>
<keyword evidence="8" id="KW-1185">Reference proteome</keyword>
<feature type="transmembrane region" description="Helical" evidence="5">
    <location>
        <begin position="201"/>
        <end position="220"/>
    </location>
</feature>
<dbReference type="GO" id="GO:0016020">
    <property type="term" value="C:membrane"/>
    <property type="evidence" value="ECO:0007669"/>
    <property type="project" value="UniProtKB-SubCell"/>
</dbReference>
<accession>A0A231V2Y2</accession>
<dbReference type="RefSeq" id="WP_094076485.1">
    <property type="nucleotide sequence ID" value="NZ_NBYO01000001.1"/>
</dbReference>
<dbReference type="Proteomes" id="UP000215405">
    <property type="component" value="Unassembled WGS sequence"/>
</dbReference>
<feature type="transmembrane region" description="Helical" evidence="5">
    <location>
        <begin position="164"/>
        <end position="181"/>
    </location>
</feature>
<sequence length="387" mass="40581">MPETRWPLARIAIGCAFLQSGLIVGCWVPKIPEFAERMGVGERGLGLFIFFFGIGSLTTMPLAGRWIVRSGARVPLLIALWLSLLVLPVLTLAPGPVVGGISIFLSGAVIGLVEVSMNSAAAETERHMGRPIMSACHGFWSLGGFFGAASGGWLIAYYGLWGQTAVATLAALLLTVVASLWRESDPSHRFDAENGKRGTNWPLAALPYLIAGLALIAYVTEGALLDWSALFLREERAVPVALSGYAFGFFSAAMALMRFVGDPLRRRFSLWWLLGGGAVVGCAGLFLFGMATSLPLILVGAVLVGIGLSNMVPVLFVLSSSIPGVPAATGIAITSTIGFSGILLAPSVIGLIASWTSLGAVMVSLSALLLIFLAVLPLVRSRVAPGN</sequence>
<evidence type="ECO:0000256" key="5">
    <source>
        <dbReference type="SAM" id="Phobius"/>
    </source>
</evidence>
<feature type="transmembrane region" description="Helical" evidence="5">
    <location>
        <begin position="358"/>
        <end position="379"/>
    </location>
</feature>
<evidence type="ECO:0000313" key="7">
    <source>
        <dbReference type="EMBL" id="OXT02532.1"/>
    </source>
</evidence>
<dbReference type="GO" id="GO:0022857">
    <property type="term" value="F:transmembrane transporter activity"/>
    <property type="evidence" value="ECO:0007669"/>
    <property type="project" value="InterPro"/>
</dbReference>
<dbReference type="InterPro" id="IPR011701">
    <property type="entry name" value="MFS"/>
</dbReference>
<comment type="caution">
    <text evidence="7">The sequence shown here is derived from an EMBL/GenBank/DDBJ whole genome shotgun (WGS) entry which is preliminary data.</text>
</comment>
<dbReference type="PROSITE" id="PS50850">
    <property type="entry name" value="MFS"/>
    <property type="match status" value="1"/>
</dbReference>
<keyword evidence="4 5" id="KW-0472">Membrane</keyword>
<keyword evidence="2 5" id="KW-0812">Transmembrane</keyword>
<reference evidence="8" key="1">
    <citation type="journal article" date="2017" name="Int. J. Syst. Evol. Microbiol.">
        <title>Notoacmeibacter marinus gen. nov., sp. nov., isolated from the gut of a limpet and proposal of Notoacmeibacteraceae fam. nov. in the order Rhizobiales of the class Alphaproteobacteria.</title>
        <authorList>
            <person name="Huang Z."/>
            <person name="Guo F."/>
            <person name="Lai Q."/>
        </authorList>
    </citation>
    <scope>NUCLEOTIDE SEQUENCE [LARGE SCALE GENOMIC DNA]</scope>
    <source>
        <strain evidence="8">XMTR2A4</strain>
    </source>
</reference>
<name>A0A231V2Y2_9HYPH</name>
<dbReference type="InterPro" id="IPR036259">
    <property type="entry name" value="MFS_trans_sf"/>
</dbReference>
<protein>
    <recommendedName>
        <fullName evidence="6">Major facilitator superfamily (MFS) profile domain-containing protein</fullName>
    </recommendedName>
</protein>
<keyword evidence="3 5" id="KW-1133">Transmembrane helix</keyword>
<gene>
    <name evidence="7" type="ORF">B7H23_06475</name>
</gene>
<comment type="subcellular location">
    <subcellularLocation>
        <location evidence="1">Membrane</location>
        <topology evidence="1">Multi-pass membrane protein</topology>
    </subcellularLocation>
</comment>
<dbReference type="AlphaFoldDB" id="A0A231V2Y2"/>
<feature type="transmembrane region" description="Helical" evidence="5">
    <location>
        <begin position="330"/>
        <end position="352"/>
    </location>
</feature>
<evidence type="ECO:0000256" key="1">
    <source>
        <dbReference type="ARBA" id="ARBA00004141"/>
    </source>
</evidence>
<feature type="transmembrane region" description="Helical" evidence="5">
    <location>
        <begin position="97"/>
        <end position="117"/>
    </location>
</feature>
<dbReference type="Pfam" id="PF07690">
    <property type="entry name" value="MFS_1"/>
    <property type="match status" value="1"/>
</dbReference>